<proteinExistence type="inferred from homology"/>
<feature type="transmembrane region" description="Helical" evidence="9">
    <location>
        <begin position="375"/>
        <end position="395"/>
    </location>
</feature>
<evidence type="ECO:0000313" key="11">
    <source>
        <dbReference type="Proteomes" id="UP000184035"/>
    </source>
</evidence>
<feature type="transmembrane region" description="Helical" evidence="9">
    <location>
        <begin position="138"/>
        <end position="159"/>
    </location>
</feature>
<dbReference type="NCBIfam" id="TIGR00905">
    <property type="entry name" value="2A0302"/>
    <property type="match status" value="1"/>
</dbReference>
<dbReference type="PIRSF" id="PIRSF006060">
    <property type="entry name" value="AA_transporter"/>
    <property type="match status" value="1"/>
</dbReference>
<evidence type="ECO:0000256" key="8">
    <source>
        <dbReference type="ARBA" id="ARBA00023136"/>
    </source>
</evidence>
<evidence type="ECO:0000256" key="5">
    <source>
        <dbReference type="ARBA" id="ARBA00022692"/>
    </source>
</evidence>
<organism evidence="10 11">
    <name type="scientific">Clostridium fallax</name>
    <dbReference type="NCBI Taxonomy" id="1533"/>
    <lineage>
        <taxon>Bacteria</taxon>
        <taxon>Bacillati</taxon>
        <taxon>Bacillota</taxon>
        <taxon>Clostridia</taxon>
        <taxon>Eubacteriales</taxon>
        <taxon>Clostridiaceae</taxon>
        <taxon>Clostridium</taxon>
    </lineage>
</organism>
<evidence type="ECO:0000256" key="6">
    <source>
        <dbReference type="ARBA" id="ARBA00022970"/>
    </source>
</evidence>
<comment type="similarity">
    <text evidence="2">Belongs to the amino acid-polyamine-organocation (APC) superfamily. Basic amino acid/polyamine antiporter (APA) (TC 2.A.3.2) family.</text>
</comment>
<dbReference type="GO" id="GO:0005886">
    <property type="term" value="C:plasma membrane"/>
    <property type="evidence" value="ECO:0007669"/>
    <property type="project" value="UniProtKB-SubCell"/>
</dbReference>
<dbReference type="Gene3D" id="1.20.1740.10">
    <property type="entry name" value="Amino acid/polyamine transporter I"/>
    <property type="match status" value="1"/>
</dbReference>
<feature type="transmembrane region" description="Helical" evidence="9">
    <location>
        <begin position="96"/>
        <end position="118"/>
    </location>
</feature>
<evidence type="ECO:0000256" key="4">
    <source>
        <dbReference type="ARBA" id="ARBA00022475"/>
    </source>
</evidence>
<gene>
    <name evidence="10" type="ORF">SAMN05443638_102146</name>
</gene>
<dbReference type="InterPro" id="IPR050367">
    <property type="entry name" value="APC_superfamily"/>
</dbReference>
<dbReference type="InterPro" id="IPR002293">
    <property type="entry name" value="AA/rel_permease1"/>
</dbReference>
<dbReference type="Pfam" id="PF13520">
    <property type="entry name" value="AA_permease_2"/>
    <property type="match status" value="1"/>
</dbReference>
<name>A0A1M4TE06_9CLOT</name>
<dbReference type="RefSeq" id="WP_072892556.1">
    <property type="nucleotide sequence ID" value="NZ_FQVM01000002.1"/>
</dbReference>
<keyword evidence="7 9" id="KW-1133">Transmembrane helix</keyword>
<dbReference type="STRING" id="1533.SAMN05443638_102146"/>
<keyword evidence="11" id="KW-1185">Reference proteome</keyword>
<feature type="transmembrane region" description="Helical" evidence="9">
    <location>
        <begin position="251"/>
        <end position="274"/>
    </location>
</feature>
<keyword evidence="4" id="KW-1003">Cell membrane</keyword>
<feature type="transmembrane region" description="Helical" evidence="9">
    <location>
        <begin position="220"/>
        <end position="239"/>
    </location>
</feature>
<evidence type="ECO:0000256" key="9">
    <source>
        <dbReference type="SAM" id="Phobius"/>
    </source>
</evidence>
<feature type="transmembrane region" description="Helical" evidence="9">
    <location>
        <begin position="438"/>
        <end position="454"/>
    </location>
</feature>
<feature type="transmembrane region" description="Helical" evidence="9">
    <location>
        <begin position="171"/>
        <end position="200"/>
    </location>
</feature>
<dbReference type="PANTHER" id="PTHR42770">
    <property type="entry name" value="AMINO ACID TRANSPORTER-RELATED"/>
    <property type="match status" value="1"/>
</dbReference>
<dbReference type="EMBL" id="FQVM01000002">
    <property type="protein sequence ID" value="SHE42706.1"/>
    <property type="molecule type" value="Genomic_DNA"/>
</dbReference>
<evidence type="ECO:0000256" key="3">
    <source>
        <dbReference type="ARBA" id="ARBA00022448"/>
    </source>
</evidence>
<feature type="transmembrane region" description="Helical" evidence="9">
    <location>
        <begin position="474"/>
        <end position="490"/>
    </location>
</feature>
<sequence length="493" mass="53543">MSDKSSCNNSSNRSESRKLGVIALAGVVISAMMGGGVYNLPQNMAQNASAGAILIAWIVTGIGMWFIANTFRILAAARPDATTGIYTYGELGFGKFTGFLMAWGYWICNCFANVGYAVLLMDSLNYFFPPYFKGGNNILSIACGSLVLWIIYFVVLAGVKQASFLNIIGTIGKLVPLAIFLLLVVIAFKTSIFFTDFWGLKTVVKVHDTALGGLLPQVKSTMLVTLWVFTGIEGAVVVSGRAKSQKDVGKATFLGFLTCLLLYTALSLLPLGIYSQGEISKMAPPSTAAILMDLIGKLGSIIMNLGVIIAILSSWLIWTVMLSELPFAAAQGGTFPKIFTKENKNESPSFSLFASTIVMQIILILVHFAGNAWNMMLSITSVMALPCYLVSTLYLFKIAYKNYQYPSDIFAGRKYAIVTGILGSLYGIWLIYAAGLNYLLIAILIYAIGIPVFMKARKETDSSKPEFTKVEKYGAIALIIVGVIALVYLFKFM</sequence>
<feature type="transmembrane region" description="Helical" evidence="9">
    <location>
        <begin position="294"/>
        <end position="318"/>
    </location>
</feature>
<accession>A0A1M4TE06</accession>
<dbReference type="GO" id="GO:0022857">
    <property type="term" value="F:transmembrane transporter activity"/>
    <property type="evidence" value="ECO:0007669"/>
    <property type="project" value="InterPro"/>
</dbReference>
<comment type="subcellular location">
    <subcellularLocation>
        <location evidence="1">Cell membrane</location>
        <topology evidence="1">Multi-pass membrane protein</topology>
    </subcellularLocation>
</comment>
<keyword evidence="5 9" id="KW-0812">Transmembrane</keyword>
<dbReference type="OrthoDB" id="178667at2"/>
<feature type="transmembrane region" description="Helical" evidence="9">
    <location>
        <begin position="21"/>
        <end position="40"/>
    </location>
</feature>
<dbReference type="PANTHER" id="PTHR42770:SF4">
    <property type="entry name" value="ARGININE_ORNITHINE ANTIPORTER-RELATED"/>
    <property type="match status" value="1"/>
</dbReference>
<evidence type="ECO:0000256" key="1">
    <source>
        <dbReference type="ARBA" id="ARBA00004651"/>
    </source>
</evidence>
<evidence type="ECO:0000256" key="7">
    <source>
        <dbReference type="ARBA" id="ARBA00022989"/>
    </source>
</evidence>
<dbReference type="AlphaFoldDB" id="A0A1M4TE06"/>
<evidence type="ECO:0000256" key="2">
    <source>
        <dbReference type="ARBA" id="ARBA00008220"/>
    </source>
</evidence>
<protein>
    <submittedName>
        <fullName evidence="10">Amino acid/polyamine/organocation transporter, APC superfamily</fullName>
    </submittedName>
</protein>
<feature type="transmembrane region" description="Helical" evidence="9">
    <location>
        <begin position="415"/>
        <end position="432"/>
    </location>
</feature>
<dbReference type="GO" id="GO:0006865">
    <property type="term" value="P:amino acid transport"/>
    <property type="evidence" value="ECO:0007669"/>
    <property type="project" value="UniProtKB-KW"/>
</dbReference>
<feature type="transmembrane region" description="Helical" evidence="9">
    <location>
        <begin position="350"/>
        <end position="369"/>
    </location>
</feature>
<dbReference type="Proteomes" id="UP000184035">
    <property type="component" value="Unassembled WGS sequence"/>
</dbReference>
<dbReference type="InterPro" id="IPR004754">
    <property type="entry name" value="Amino_acid_antiprt"/>
</dbReference>
<reference evidence="10 11" key="1">
    <citation type="submission" date="2016-11" db="EMBL/GenBank/DDBJ databases">
        <authorList>
            <person name="Jaros S."/>
            <person name="Januszkiewicz K."/>
            <person name="Wedrychowicz H."/>
        </authorList>
    </citation>
    <scope>NUCLEOTIDE SEQUENCE [LARGE SCALE GENOMIC DNA]</scope>
    <source>
        <strain evidence="10 11">DSM 2631</strain>
    </source>
</reference>
<keyword evidence="6" id="KW-0029">Amino-acid transport</keyword>
<feature type="transmembrane region" description="Helical" evidence="9">
    <location>
        <begin position="52"/>
        <end position="75"/>
    </location>
</feature>
<keyword evidence="8 9" id="KW-0472">Membrane</keyword>
<keyword evidence="3" id="KW-0813">Transport</keyword>
<evidence type="ECO:0000313" key="10">
    <source>
        <dbReference type="EMBL" id="SHE42706.1"/>
    </source>
</evidence>